<sequence length="1690" mass="180169">MNSAPHFPLRRSALALAAVLTVLAQAGRVDAQQQDPVQMLIDQGKYWQSHQRGDLASQAWQKLLRLNPNQPDALVGMGIVEADRGRNDLAQNYLAKVRQANPNFAGIATLAQRLGQPAPTDANLSAARQLAQQGKSNQAVQRYRQALAASSVSPSVSLEYYQTLGGTSEGWDEARRGLEKLAKDNPGNDRIALALAQHLTYREATRRQGIDQLARLSQRADVADPARASWRQALIWLGARAADAPLYQAYLKLVPDDAAVKARQDAIQQQEQQARAAQAANAAADQRGRAVASGFDALQNGDLDLATRRFQQILSERPNDTDALGGLGVLRLRQEKFDEARDLLERASRGNNPARWRQALQSATYWSLVGDANSARQSGNLGRAKELLERAIRTDPNEITAQNALGDVLAANNDPRGAEAAYRMALRRQADNPDAIRGIVGALAAQGKAEEALSFANQLTEQQRARIGGLGTLRAQQQQAEGRAAEQRGDLATARTDLENALLNDPNSPWIRLDLARVYSKQGQLISARSVMDGLLASHPDMPDALYASALLYSELSDWNRALQVLEQIPPASRTRDMANLQRRCWVHASVDRANALSQQGQTGPAHTLLDQVQPAAGTSPELLGIVASAYAQAGDDNRAINLMRQVMAQSARPDAGMQIQYAGILLKTGQDAELAGVVRQLQGLTLTDTERRDLGRLQQALVLRQADQLREQGDVVNAYNVLAPALAANPDDPDMQAALARMYAAVGEYDQALRLYVTAHRARPTDLELTLAAASTASQAGNNSFAEDAIDSALKQAPSNPRVLAAAGRIYRAAGRLSKARGYFEQALAAENGPASGNGPLDLRLVGRNGPAVAAAGAAPGNRLPGNPFVGKTVVATQQSAGAQTQTSTTSGYGASGAPLPGQFSGTGSPASQNPGLPAQPVVGNYPYPTQAYPSQSGTAYPSSTRQTMPYLPPALPNAPSNVPYNQAPASYYQAPAANPVNRPLSPSGALPRRDTVRQTVQTDARDSLGADSAGAYASGGGYPQAPLPNGGYGYVQNAAYAAPPVYAQQQPSYPQQGYQPVAYPQQAYPQQPAYQQPAYQQPAYQQPAYQQQGYQPAAYPQQAYQQPAYQQPAYQQPTYQQPVYAPQAYQQPAPQQPYPQQAYQQPYPQQPVYQQPANAATGYSPWPEPPLPANYAQAGDATRYECTSSGADGGSRSSASGQQPQLVCKPLPSKRAAPRRTTRAARARNPVDVVPPPAYAQSYAQPTYAPQQNVYPPANYAPQVPQGTGNPSWNDSGTAQPTGPLTLQQEIDQINQQTASTLSAGVSMHNRTGESGLSSLMDIETPIEGRIGAGDGHIVVRATPVTLDAGTASSSYDVASRFGAGPAAAYAASLGSGASLSSQSATGVGISAGYETQHLKFDVGSTPIGFKETNIVGGVNYRGNFNDETTIAVDASRRAVTDSLLSYAGAYDNRTGQTWGGVTSSGGRVDLTWDDGLNGIYGYGAFNYLTGKGVASNTRGEGGGGLYRRLIKQADRTLTAGVNVTVFGYDKNLRYFTYGNGGYFSPQQYLSLSVPVSWAARSGKFSYQVKGSLGVQHFREDDAAYFPTNAAMQSAANTAQAAAAAAGLTTQTTATYAGQSKTGLGYNLQANAEYQLAPQIYLGGTAGIDNARDYSQWFGGIYLRYAFERMGSAPTLPPVPLHSPYLPN</sequence>
<keyword evidence="12" id="KW-1185">Reference proteome</keyword>
<feature type="compositionally biased region" description="Low complexity" evidence="8">
    <location>
        <begin position="1190"/>
        <end position="1203"/>
    </location>
</feature>
<dbReference type="UniPathway" id="UPA00694"/>
<feature type="compositionally biased region" description="Polar residues" evidence="8">
    <location>
        <begin position="1267"/>
        <end position="1286"/>
    </location>
</feature>
<dbReference type="STRING" id="1770053.SAMN05216551_103336"/>
<feature type="repeat" description="TPR" evidence="6">
    <location>
        <begin position="734"/>
        <end position="767"/>
    </location>
</feature>
<feature type="region of interest" description="Disordered" evidence="8">
    <location>
        <begin position="1075"/>
        <end position="1099"/>
    </location>
</feature>
<dbReference type="PRINTS" id="PR01441">
    <property type="entry name" value="CELLSNTHASEC"/>
</dbReference>
<evidence type="ECO:0000313" key="12">
    <source>
        <dbReference type="Proteomes" id="UP000243719"/>
    </source>
</evidence>
<dbReference type="Pfam" id="PF13432">
    <property type="entry name" value="TPR_16"/>
    <property type="match status" value="2"/>
</dbReference>
<evidence type="ECO:0000259" key="10">
    <source>
        <dbReference type="Pfam" id="PF05420"/>
    </source>
</evidence>
<dbReference type="InterPro" id="IPR019734">
    <property type="entry name" value="TPR_rpt"/>
</dbReference>
<evidence type="ECO:0000256" key="6">
    <source>
        <dbReference type="PROSITE-ProRule" id="PRU00339"/>
    </source>
</evidence>
<keyword evidence="5" id="KW-0135">Cellulose biosynthesis</keyword>
<dbReference type="InterPro" id="IPR008410">
    <property type="entry name" value="BCSC_C"/>
</dbReference>
<evidence type="ECO:0000313" key="11">
    <source>
        <dbReference type="EMBL" id="SDV47839.1"/>
    </source>
</evidence>
<dbReference type="SMART" id="SM00028">
    <property type="entry name" value="TPR"/>
    <property type="match status" value="10"/>
</dbReference>
<dbReference type="Pfam" id="PF14559">
    <property type="entry name" value="TPR_19"/>
    <property type="match status" value="3"/>
</dbReference>
<organism evidence="11 12">
    <name type="scientific">Chitinasiproducens palmae</name>
    <dbReference type="NCBI Taxonomy" id="1770053"/>
    <lineage>
        <taxon>Bacteria</taxon>
        <taxon>Pseudomonadati</taxon>
        <taxon>Pseudomonadota</taxon>
        <taxon>Betaproteobacteria</taxon>
        <taxon>Burkholderiales</taxon>
        <taxon>Burkholderiaceae</taxon>
        <taxon>Chitinasiproducens</taxon>
    </lineage>
</organism>
<reference evidence="12" key="1">
    <citation type="submission" date="2016-09" db="EMBL/GenBank/DDBJ databases">
        <authorList>
            <person name="Varghese N."/>
            <person name="Submissions S."/>
        </authorList>
    </citation>
    <scope>NUCLEOTIDE SEQUENCE [LARGE SCALE GENOMIC DNA]</scope>
    <source>
        <strain evidence="12">JS23</strain>
    </source>
</reference>
<feature type="compositionally biased region" description="Basic residues" evidence="8">
    <location>
        <begin position="1218"/>
        <end position="1228"/>
    </location>
</feature>
<protein>
    <submittedName>
        <fullName evidence="11">Tfp pilus assembly protein PilF</fullName>
    </submittedName>
</protein>
<feature type="compositionally biased region" description="Polar residues" evidence="8">
    <location>
        <begin position="933"/>
        <end position="948"/>
    </location>
</feature>
<evidence type="ECO:0000256" key="7">
    <source>
        <dbReference type="SAM" id="Coils"/>
    </source>
</evidence>
<dbReference type="InterPro" id="IPR011990">
    <property type="entry name" value="TPR-like_helical_dom_sf"/>
</dbReference>
<dbReference type="PROSITE" id="PS50005">
    <property type="entry name" value="TPR"/>
    <property type="match status" value="1"/>
</dbReference>
<feature type="compositionally biased region" description="Polar residues" evidence="8">
    <location>
        <begin position="905"/>
        <end position="916"/>
    </location>
</feature>
<feature type="region of interest" description="Disordered" evidence="8">
    <location>
        <begin position="978"/>
        <end position="1014"/>
    </location>
</feature>
<evidence type="ECO:0000256" key="8">
    <source>
        <dbReference type="SAM" id="MobiDB-lite"/>
    </source>
</evidence>
<evidence type="ECO:0000256" key="3">
    <source>
        <dbReference type="ARBA" id="ARBA00022737"/>
    </source>
</evidence>
<evidence type="ECO:0000256" key="4">
    <source>
        <dbReference type="ARBA" id="ARBA00022803"/>
    </source>
</evidence>
<dbReference type="PANTHER" id="PTHR12558">
    <property type="entry name" value="CELL DIVISION CYCLE 16,23,27"/>
    <property type="match status" value="1"/>
</dbReference>
<keyword evidence="7" id="KW-0175">Coiled coil</keyword>
<keyword evidence="2 9" id="KW-0732">Signal</keyword>
<dbReference type="Proteomes" id="UP000243719">
    <property type="component" value="Unassembled WGS sequence"/>
</dbReference>
<feature type="region of interest" description="Disordered" evidence="8">
    <location>
        <begin position="1251"/>
        <end position="1286"/>
    </location>
</feature>
<feature type="signal peptide" evidence="9">
    <location>
        <begin position="1"/>
        <end position="26"/>
    </location>
</feature>
<evidence type="ECO:0000256" key="5">
    <source>
        <dbReference type="ARBA" id="ARBA00022916"/>
    </source>
</evidence>
<proteinExistence type="predicted"/>
<accession>A0A1H2PNR7</accession>
<name>A0A1H2PNR7_9BURK</name>
<dbReference type="Pfam" id="PF05420">
    <property type="entry name" value="BCSC_C"/>
    <property type="match status" value="1"/>
</dbReference>
<feature type="domain" description="Cellulose synthase operon C C-terminal" evidence="10">
    <location>
        <begin position="1320"/>
        <end position="1670"/>
    </location>
</feature>
<feature type="compositionally biased region" description="Low complexity" evidence="8">
    <location>
        <begin position="879"/>
        <end position="899"/>
    </location>
</feature>
<keyword evidence="3" id="KW-0677">Repeat</keyword>
<dbReference type="GO" id="GO:0006011">
    <property type="term" value="P:UDP-alpha-D-glucose metabolic process"/>
    <property type="evidence" value="ECO:0007669"/>
    <property type="project" value="InterPro"/>
</dbReference>
<dbReference type="SUPFAM" id="SSF48452">
    <property type="entry name" value="TPR-like"/>
    <property type="match status" value="3"/>
</dbReference>
<evidence type="ECO:0000256" key="2">
    <source>
        <dbReference type="ARBA" id="ARBA00022729"/>
    </source>
</evidence>
<dbReference type="GO" id="GO:0030244">
    <property type="term" value="P:cellulose biosynthetic process"/>
    <property type="evidence" value="ECO:0007669"/>
    <property type="project" value="UniProtKB-KW"/>
</dbReference>
<dbReference type="EMBL" id="FNLO01000003">
    <property type="protein sequence ID" value="SDV47839.1"/>
    <property type="molecule type" value="Genomic_DNA"/>
</dbReference>
<dbReference type="GO" id="GO:0019867">
    <property type="term" value="C:outer membrane"/>
    <property type="evidence" value="ECO:0007669"/>
    <property type="project" value="InterPro"/>
</dbReference>
<comment type="pathway">
    <text evidence="1">Glycan metabolism; bacterial cellulose biosynthesis.</text>
</comment>
<dbReference type="RefSeq" id="WP_235837832.1">
    <property type="nucleotide sequence ID" value="NZ_FNLO01000003.1"/>
</dbReference>
<keyword evidence="4 6" id="KW-0802">TPR repeat</keyword>
<dbReference type="Gene3D" id="1.25.40.10">
    <property type="entry name" value="Tetratricopeptide repeat domain"/>
    <property type="match status" value="4"/>
</dbReference>
<feature type="region of interest" description="Disordered" evidence="8">
    <location>
        <begin position="1186"/>
        <end position="1235"/>
    </location>
</feature>
<dbReference type="PANTHER" id="PTHR12558:SF13">
    <property type="entry name" value="CELL DIVISION CYCLE PROTEIN 27 HOMOLOG"/>
    <property type="match status" value="1"/>
</dbReference>
<dbReference type="InterPro" id="IPR003921">
    <property type="entry name" value="Cell_synth_C"/>
</dbReference>
<feature type="region of interest" description="Disordered" evidence="8">
    <location>
        <begin position="879"/>
        <end position="948"/>
    </location>
</feature>
<feature type="coiled-coil region" evidence="7">
    <location>
        <begin position="260"/>
        <end position="287"/>
    </location>
</feature>
<feature type="chain" id="PRO_5017459353" evidence="9">
    <location>
        <begin position="27"/>
        <end position="1690"/>
    </location>
</feature>
<evidence type="ECO:0000256" key="1">
    <source>
        <dbReference type="ARBA" id="ARBA00005186"/>
    </source>
</evidence>
<gene>
    <name evidence="11" type="ORF">SAMN05216551_103336</name>
</gene>
<feature type="region of interest" description="Disordered" evidence="8">
    <location>
        <begin position="1159"/>
        <end position="1178"/>
    </location>
</feature>
<evidence type="ECO:0000256" key="9">
    <source>
        <dbReference type="SAM" id="SignalP"/>
    </source>
</evidence>